<name>A0A2T4IBZ7_9RHOO</name>
<reference evidence="4 5" key="1">
    <citation type="submission" date="2018-03" db="EMBL/GenBank/DDBJ databases">
        <authorList>
            <person name="Keele B.F."/>
        </authorList>
    </citation>
    <scope>NUCLEOTIDE SEQUENCE [LARGE SCALE GENOMIC DNA]</scope>
    <source>
        <strain evidence="4 5">D20</strain>
    </source>
</reference>
<proteinExistence type="predicted"/>
<keyword evidence="2" id="KW-0472">Membrane</keyword>
<evidence type="ECO:0000256" key="2">
    <source>
        <dbReference type="SAM" id="Phobius"/>
    </source>
</evidence>
<evidence type="ECO:0000313" key="5">
    <source>
        <dbReference type="Proteomes" id="UP000241193"/>
    </source>
</evidence>
<dbReference type="EMBL" id="PZKC01000014">
    <property type="protein sequence ID" value="PTD95304.1"/>
    <property type="molecule type" value="Genomic_DNA"/>
</dbReference>
<dbReference type="RefSeq" id="WP_107494522.1">
    <property type="nucleotide sequence ID" value="NZ_PZKC01000014.1"/>
</dbReference>
<feature type="domain" description="Zinc-ribbon" evidence="3">
    <location>
        <begin position="4"/>
        <end position="26"/>
    </location>
</feature>
<dbReference type="Proteomes" id="UP000241193">
    <property type="component" value="Unassembled WGS sequence"/>
</dbReference>
<comment type="caution">
    <text evidence="4">The sequence shown here is derived from an EMBL/GenBank/DDBJ whole genome shotgun (WGS) entry which is preliminary data.</text>
</comment>
<protein>
    <recommendedName>
        <fullName evidence="3">Zinc-ribbon domain-containing protein</fullName>
    </recommendedName>
</protein>
<feature type="transmembrane region" description="Helical" evidence="2">
    <location>
        <begin position="60"/>
        <end position="81"/>
    </location>
</feature>
<evidence type="ECO:0000256" key="1">
    <source>
        <dbReference type="SAM" id="MobiDB-lite"/>
    </source>
</evidence>
<keyword evidence="2" id="KW-1133">Transmembrane helix</keyword>
<dbReference type="AlphaFoldDB" id="A0A2T4IBZ7"/>
<dbReference type="Gene3D" id="3.10.450.50">
    <property type="match status" value="1"/>
</dbReference>
<sequence length="401" mass="42586">MACFCHQCGQRNEDDANFCESCGTPLRKPAAPPPATPAASANPVAPAGRPAAKGTGLPKAALAGIAVVALVAAGALGWFLLADGKPSEGALLTASKTWLDDQRANQESSACLRNFDYGKSPVFVSPDSHSTREWLDALVEAGIYQAPETITSGSGYWARQQLRYEHGEQAARYIRGGRLCAAERLEVSAVSFDPQSVFKAADSQWVAGSATLSWDARAPWSQHATLAGEFDEVMNPRTVDMAWRRAKDGDWEVVSRNQYAQAQRGSESGDKKAVTPAKQAQASSSGGFGDWLGKLFGGGGGAEKMVESFYRDINGGRAEQAATAVIPDPQLEPAKLKVLLEAKSVEFKAKGGIARISTRYQAGSNGAADAVEVEIGFNDGSTMQERVEVAKVDGDWKLSLD</sequence>
<evidence type="ECO:0000259" key="3">
    <source>
        <dbReference type="Pfam" id="PF13240"/>
    </source>
</evidence>
<feature type="region of interest" description="Disordered" evidence="1">
    <location>
        <begin position="259"/>
        <end position="285"/>
    </location>
</feature>
<gene>
    <name evidence="4" type="ORF">C8261_14900</name>
</gene>
<feature type="compositionally biased region" description="Low complexity" evidence="1">
    <location>
        <begin position="37"/>
        <end position="47"/>
    </location>
</feature>
<organism evidence="4 5">
    <name type="scientific">Pseudothauera lacus</name>
    <dbReference type="NCBI Taxonomy" id="2136175"/>
    <lineage>
        <taxon>Bacteria</taxon>
        <taxon>Pseudomonadati</taxon>
        <taxon>Pseudomonadota</taxon>
        <taxon>Betaproteobacteria</taxon>
        <taxon>Rhodocyclales</taxon>
        <taxon>Zoogloeaceae</taxon>
        <taxon>Pseudothauera</taxon>
    </lineage>
</organism>
<evidence type="ECO:0000313" key="4">
    <source>
        <dbReference type="EMBL" id="PTD95304.1"/>
    </source>
</evidence>
<dbReference type="Pfam" id="PF13240">
    <property type="entry name" value="Zn_Ribbon_1"/>
    <property type="match status" value="1"/>
</dbReference>
<keyword evidence="5" id="KW-1185">Reference proteome</keyword>
<feature type="region of interest" description="Disordered" evidence="1">
    <location>
        <begin position="29"/>
        <end position="53"/>
    </location>
</feature>
<accession>A0A2T4IBZ7</accession>
<reference evidence="4 5" key="2">
    <citation type="submission" date="2018-04" db="EMBL/GenBank/DDBJ databases">
        <title>Thauera lacus sp. nov., isolated from an saline lake in Inner Mongolia, China.</title>
        <authorList>
            <person name="Liang Q.-Y."/>
        </authorList>
    </citation>
    <scope>NUCLEOTIDE SEQUENCE [LARGE SCALE GENOMIC DNA]</scope>
    <source>
        <strain evidence="4 5">D20</strain>
    </source>
</reference>
<keyword evidence="2" id="KW-0812">Transmembrane</keyword>
<dbReference type="InterPro" id="IPR026870">
    <property type="entry name" value="Zinc_ribbon_dom"/>
</dbReference>